<dbReference type="PANTHER" id="PTHR30146:SF24">
    <property type="entry name" value="XYLOSE OPERON REGULATORY PROTEIN"/>
    <property type="match status" value="1"/>
</dbReference>
<dbReference type="InterPro" id="IPR009057">
    <property type="entry name" value="Homeodomain-like_sf"/>
</dbReference>
<evidence type="ECO:0000259" key="4">
    <source>
        <dbReference type="PROSITE" id="PS01124"/>
    </source>
</evidence>
<keyword evidence="6" id="KW-1185">Reference proteome</keyword>
<dbReference type="Pfam" id="PF12833">
    <property type="entry name" value="HTH_18"/>
    <property type="match status" value="1"/>
</dbReference>
<evidence type="ECO:0000256" key="3">
    <source>
        <dbReference type="ARBA" id="ARBA00023163"/>
    </source>
</evidence>
<evidence type="ECO:0000256" key="2">
    <source>
        <dbReference type="ARBA" id="ARBA00023125"/>
    </source>
</evidence>
<dbReference type="CDD" id="cd01543">
    <property type="entry name" value="PBP1_XylR"/>
    <property type="match status" value="1"/>
</dbReference>
<dbReference type="Pfam" id="PF13377">
    <property type="entry name" value="Peripla_BP_3"/>
    <property type="match status" value="1"/>
</dbReference>
<organism evidence="5 6">
    <name type="scientific">Aporhodopirellula rubra</name>
    <dbReference type="NCBI Taxonomy" id="980271"/>
    <lineage>
        <taxon>Bacteria</taxon>
        <taxon>Pseudomonadati</taxon>
        <taxon>Planctomycetota</taxon>
        <taxon>Planctomycetia</taxon>
        <taxon>Pirellulales</taxon>
        <taxon>Pirellulaceae</taxon>
        <taxon>Aporhodopirellula</taxon>
    </lineage>
</organism>
<evidence type="ECO:0000256" key="1">
    <source>
        <dbReference type="ARBA" id="ARBA00023015"/>
    </source>
</evidence>
<dbReference type="AlphaFoldDB" id="A0A7W5E4S1"/>
<dbReference type="Gene3D" id="1.10.10.60">
    <property type="entry name" value="Homeodomain-like"/>
    <property type="match status" value="1"/>
</dbReference>
<name>A0A7W5E4S1_9BACT</name>
<keyword evidence="3" id="KW-0804">Transcription</keyword>
<dbReference type="Gene3D" id="3.40.50.2300">
    <property type="match status" value="2"/>
</dbReference>
<dbReference type="RefSeq" id="WP_184307827.1">
    <property type="nucleotide sequence ID" value="NZ_JACHXU010000022.1"/>
</dbReference>
<evidence type="ECO:0000313" key="5">
    <source>
        <dbReference type="EMBL" id="MBB3209327.1"/>
    </source>
</evidence>
<dbReference type="InterPro" id="IPR028082">
    <property type="entry name" value="Peripla_BP_I"/>
</dbReference>
<dbReference type="InterPro" id="IPR046335">
    <property type="entry name" value="LacI/GalR-like_sensor"/>
</dbReference>
<dbReference type="Proteomes" id="UP000536179">
    <property type="component" value="Unassembled WGS sequence"/>
</dbReference>
<dbReference type="EMBL" id="JACHXU010000022">
    <property type="protein sequence ID" value="MBB3209327.1"/>
    <property type="molecule type" value="Genomic_DNA"/>
</dbReference>
<dbReference type="SUPFAM" id="SSF53822">
    <property type="entry name" value="Periplasmic binding protein-like I"/>
    <property type="match status" value="1"/>
</dbReference>
<gene>
    <name evidence="5" type="ORF">FHS27_005167</name>
</gene>
<dbReference type="InterPro" id="IPR018060">
    <property type="entry name" value="HTH_AraC"/>
</dbReference>
<comment type="caution">
    <text evidence="5">The sequence shown here is derived from an EMBL/GenBank/DDBJ whole genome shotgun (WGS) entry which is preliminary data.</text>
</comment>
<dbReference type="PANTHER" id="PTHR30146">
    <property type="entry name" value="LACI-RELATED TRANSCRIPTIONAL REPRESSOR"/>
    <property type="match status" value="1"/>
</dbReference>
<feature type="domain" description="HTH araC/xylS-type" evidence="4">
    <location>
        <begin position="281"/>
        <end position="379"/>
    </location>
</feature>
<dbReference type="SUPFAM" id="SSF46689">
    <property type="entry name" value="Homeodomain-like"/>
    <property type="match status" value="2"/>
</dbReference>
<reference evidence="5 6" key="1">
    <citation type="submission" date="2020-08" db="EMBL/GenBank/DDBJ databases">
        <title>Genomic Encyclopedia of Type Strains, Phase III (KMG-III): the genomes of soil and plant-associated and newly described type strains.</title>
        <authorList>
            <person name="Whitman W."/>
        </authorList>
    </citation>
    <scope>NUCLEOTIDE SEQUENCE [LARGE SCALE GENOMIC DNA]</scope>
    <source>
        <strain evidence="5 6">CECT 8075</strain>
    </source>
</reference>
<dbReference type="GO" id="GO:0003700">
    <property type="term" value="F:DNA-binding transcription factor activity"/>
    <property type="evidence" value="ECO:0007669"/>
    <property type="project" value="InterPro"/>
</dbReference>
<sequence length="382" mass="42917">MKNSKRVALVIETSKAFGRGLLQSISRYAHLHGRWALSFEERGLDDPLPDGLTSEQYDGIILRTRLQSQMRAVLQTSIPTVCVGEENPPGAFAVGCDETTCSELAAEHLVERNFRHFGFVGMAGYVWSDRRRDAFVRFVRDAGYDCSVIEPNGKDRRIKTWEPIRDQLEDWIVSLPKPIGVMCCYDVMARIVLEVCEGQSISVPEDVAVIGVDNDEVLCEVSQPPLSSVMHDTKQIGFEAAAMLDKLMRGETVSPSVIVAPTGVKTRRSTETLAIEDRDIAAAVAFIRRHACDGIEVNDVVDRVPLSRRTFERRFREQVGRSPLAEIRHVRMTRVKQFLIETDLKLDVVAAHSGFRNTPYMSAQFRKTFGVTPGQFRCQARD</sequence>
<dbReference type="GO" id="GO:0000976">
    <property type="term" value="F:transcription cis-regulatory region binding"/>
    <property type="evidence" value="ECO:0007669"/>
    <property type="project" value="TreeGrafter"/>
</dbReference>
<keyword evidence="1" id="KW-0805">Transcription regulation</keyword>
<dbReference type="PROSITE" id="PS01124">
    <property type="entry name" value="HTH_ARAC_FAMILY_2"/>
    <property type="match status" value="1"/>
</dbReference>
<accession>A0A7W5E4S1</accession>
<dbReference type="SMART" id="SM00342">
    <property type="entry name" value="HTH_ARAC"/>
    <property type="match status" value="1"/>
</dbReference>
<keyword evidence="2" id="KW-0238">DNA-binding</keyword>
<evidence type="ECO:0000313" key="6">
    <source>
        <dbReference type="Proteomes" id="UP000536179"/>
    </source>
</evidence>
<proteinExistence type="predicted"/>
<protein>
    <submittedName>
        <fullName evidence="5">LacI family transcriptional regulator</fullName>
    </submittedName>
</protein>